<dbReference type="STRING" id="1705562.AMS69_08815"/>
<dbReference type="Proteomes" id="UP000037729">
    <property type="component" value="Unassembled WGS sequence"/>
</dbReference>
<keyword evidence="3" id="KW-1003">Cell membrane</keyword>
<dbReference type="GO" id="GO:0055052">
    <property type="term" value="C:ATP-binding cassette (ABC) transporter complex, substrate-binding subunit-containing"/>
    <property type="evidence" value="ECO:0007669"/>
    <property type="project" value="TreeGrafter"/>
</dbReference>
<dbReference type="GO" id="GO:0016887">
    <property type="term" value="F:ATP hydrolysis activity"/>
    <property type="evidence" value="ECO:0007669"/>
    <property type="project" value="InterPro"/>
</dbReference>
<keyword evidence="7" id="KW-0472">Membrane</keyword>
<organism evidence="15 16">
    <name type="scientific">Haloarcula rubripromontorii</name>
    <dbReference type="NCBI Taxonomy" id="1705562"/>
    <lineage>
        <taxon>Archaea</taxon>
        <taxon>Methanobacteriati</taxon>
        <taxon>Methanobacteriota</taxon>
        <taxon>Stenosarchaea group</taxon>
        <taxon>Halobacteria</taxon>
        <taxon>Halobacteriales</taxon>
        <taxon>Haloarculaceae</taxon>
        <taxon>Haloarcula</taxon>
    </lineage>
</organism>
<comment type="subunit">
    <text evidence="12">The complex is composed of two ATP-binding proteins (XacJ and XacK), two transmembrane proteins (XacH and XacI) and a solute-binding protein (XacG).</text>
</comment>
<dbReference type="InterPro" id="IPR027417">
    <property type="entry name" value="P-loop_NTPase"/>
</dbReference>
<evidence type="ECO:0000256" key="13">
    <source>
        <dbReference type="ARBA" id="ARBA00066315"/>
    </source>
</evidence>
<dbReference type="InterPro" id="IPR012340">
    <property type="entry name" value="NA-bd_OB-fold"/>
</dbReference>
<dbReference type="Gene3D" id="2.40.50.140">
    <property type="entry name" value="Nucleic acid-binding proteins"/>
    <property type="match status" value="1"/>
</dbReference>
<comment type="function">
    <text evidence="10">Part of the ABC transporter complex XacGHIJK involved in the uptake of xylose and arabinose. Responsible for energy coupling to the transport system.</text>
</comment>
<dbReference type="InterPro" id="IPR008995">
    <property type="entry name" value="Mo/tungstate-bd_C_term_dom"/>
</dbReference>
<dbReference type="PANTHER" id="PTHR43875:SF15">
    <property type="entry name" value="TREHALOSE IMPORT ATP-BINDING PROTEIN SUGC"/>
    <property type="match status" value="1"/>
</dbReference>
<evidence type="ECO:0000256" key="5">
    <source>
        <dbReference type="ARBA" id="ARBA00022840"/>
    </source>
</evidence>
<dbReference type="EMBL" id="LIUF01000002">
    <property type="protein sequence ID" value="KOX94006.1"/>
    <property type="molecule type" value="Genomic_DNA"/>
</dbReference>
<keyword evidence="5 15" id="KW-0067">ATP-binding</keyword>
<dbReference type="AlphaFoldDB" id="A0A0N1IUN5"/>
<dbReference type="InterPro" id="IPR047641">
    <property type="entry name" value="ABC_transpr_MalK/UgpC-like"/>
</dbReference>
<comment type="catalytic activity">
    <reaction evidence="9">
        <text>L-arabinose(out) + ATP + H2O = L-arabinose(in) + ADP + phosphate + H(+)</text>
        <dbReference type="Rhea" id="RHEA:30007"/>
        <dbReference type="ChEBI" id="CHEBI:15377"/>
        <dbReference type="ChEBI" id="CHEBI:15378"/>
        <dbReference type="ChEBI" id="CHEBI:17535"/>
        <dbReference type="ChEBI" id="CHEBI:30616"/>
        <dbReference type="ChEBI" id="CHEBI:43474"/>
        <dbReference type="ChEBI" id="CHEBI:456216"/>
        <dbReference type="EC" id="7.5.2.13"/>
    </reaction>
    <physiologicalReaction direction="left-to-right" evidence="9">
        <dbReference type="Rhea" id="RHEA:30008"/>
    </physiologicalReaction>
</comment>
<evidence type="ECO:0000256" key="6">
    <source>
        <dbReference type="ARBA" id="ARBA00022967"/>
    </source>
</evidence>
<evidence type="ECO:0000313" key="16">
    <source>
        <dbReference type="Proteomes" id="UP000037729"/>
    </source>
</evidence>
<dbReference type="SUPFAM" id="SSF52540">
    <property type="entry name" value="P-loop containing nucleoside triphosphate hydrolases"/>
    <property type="match status" value="1"/>
</dbReference>
<dbReference type="OrthoDB" id="18368at2157"/>
<dbReference type="RefSeq" id="WP_053967680.1">
    <property type="nucleotide sequence ID" value="NZ_LIUF01000002.1"/>
</dbReference>
<evidence type="ECO:0000256" key="2">
    <source>
        <dbReference type="ARBA" id="ARBA00022448"/>
    </source>
</evidence>
<evidence type="ECO:0000256" key="1">
    <source>
        <dbReference type="ARBA" id="ARBA00004202"/>
    </source>
</evidence>
<evidence type="ECO:0000313" key="15">
    <source>
        <dbReference type="EMBL" id="KOX94006.1"/>
    </source>
</evidence>
<evidence type="ECO:0000256" key="10">
    <source>
        <dbReference type="ARBA" id="ARBA00053454"/>
    </source>
</evidence>
<protein>
    <recommendedName>
        <fullName evidence="13">ABC-type D-xylose/L-arabinose transporter</fullName>
        <ecNumber evidence="13">7.5.2.13</ecNumber>
    </recommendedName>
</protein>
<dbReference type="Gene3D" id="3.40.50.300">
    <property type="entry name" value="P-loop containing nucleotide triphosphate hydrolases"/>
    <property type="match status" value="1"/>
</dbReference>
<dbReference type="InterPro" id="IPR003593">
    <property type="entry name" value="AAA+_ATPase"/>
</dbReference>
<keyword evidence="4" id="KW-0547">Nucleotide-binding</keyword>
<evidence type="ECO:0000259" key="14">
    <source>
        <dbReference type="PROSITE" id="PS50893"/>
    </source>
</evidence>
<dbReference type="GO" id="GO:0005524">
    <property type="term" value="F:ATP binding"/>
    <property type="evidence" value="ECO:0007669"/>
    <property type="project" value="UniProtKB-KW"/>
</dbReference>
<name>A0A0N1IUN5_9EURY</name>
<evidence type="ECO:0000256" key="9">
    <source>
        <dbReference type="ARBA" id="ARBA00051890"/>
    </source>
</evidence>
<keyword evidence="16" id="KW-1185">Reference proteome</keyword>
<dbReference type="NCBIfam" id="NF008653">
    <property type="entry name" value="PRK11650.1"/>
    <property type="match status" value="1"/>
</dbReference>
<dbReference type="InterPro" id="IPR015855">
    <property type="entry name" value="ABC_transpr_MalK-like"/>
</dbReference>
<dbReference type="GO" id="GO:0140359">
    <property type="term" value="F:ABC-type transporter activity"/>
    <property type="evidence" value="ECO:0007669"/>
    <property type="project" value="InterPro"/>
</dbReference>
<keyword evidence="6" id="KW-1278">Translocase</keyword>
<dbReference type="Pfam" id="PF08402">
    <property type="entry name" value="TOBE_2"/>
    <property type="match status" value="1"/>
</dbReference>
<dbReference type="InterPro" id="IPR017871">
    <property type="entry name" value="ABC_transporter-like_CS"/>
</dbReference>
<comment type="subcellular location">
    <subcellularLocation>
        <location evidence="1">Cell membrane</location>
        <topology evidence="1">Peripheral membrane protein</topology>
    </subcellularLocation>
</comment>
<dbReference type="GO" id="GO:0008643">
    <property type="term" value="P:carbohydrate transport"/>
    <property type="evidence" value="ECO:0007669"/>
    <property type="project" value="InterPro"/>
</dbReference>
<evidence type="ECO:0000256" key="7">
    <source>
        <dbReference type="ARBA" id="ARBA00023136"/>
    </source>
</evidence>
<dbReference type="PROSITE" id="PS00211">
    <property type="entry name" value="ABC_TRANSPORTER_1"/>
    <property type="match status" value="1"/>
</dbReference>
<reference evidence="15 16" key="1">
    <citation type="submission" date="2015-08" db="EMBL/GenBank/DDBJ databases">
        <title>Genomes of Isolates from Cabo Rojo, PR.</title>
        <authorList>
            <person name="Sanchez-Nieves R.L."/>
            <person name="Montalvo-Rodriguez R."/>
        </authorList>
    </citation>
    <scope>NUCLEOTIDE SEQUENCE [LARGE SCALE GENOMIC DNA]</scope>
    <source>
        <strain evidence="15 16">SL3</strain>
    </source>
</reference>
<dbReference type="Gene3D" id="2.40.50.100">
    <property type="match status" value="1"/>
</dbReference>
<evidence type="ECO:0000256" key="4">
    <source>
        <dbReference type="ARBA" id="ARBA00022741"/>
    </source>
</evidence>
<dbReference type="CDD" id="cd03301">
    <property type="entry name" value="ABC_MalK_N"/>
    <property type="match status" value="1"/>
</dbReference>
<gene>
    <name evidence="15" type="ORF">AMS69_08815</name>
</gene>
<evidence type="ECO:0000256" key="12">
    <source>
        <dbReference type="ARBA" id="ARBA00065962"/>
    </source>
</evidence>
<evidence type="ECO:0000256" key="3">
    <source>
        <dbReference type="ARBA" id="ARBA00022475"/>
    </source>
</evidence>
<comment type="caution">
    <text evidence="15">The sequence shown here is derived from an EMBL/GenBank/DDBJ whole genome shotgun (WGS) entry which is preliminary data.</text>
</comment>
<dbReference type="SMART" id="SM00382">
    <property type="entry name" value="AAA"/>
    <property type="match status" value="1"/>
</dbReference>
<dbReference type="EC" id="7.5.2.13" evidence="13"/>
<proteinExistence type="inferred from homology"/>
<dbReference type="InterPro" id="IPR013611">
    <property type="entry name" value="Transp-assoc_OB_typ2"/>
</dbReference>
<feature type="domain" description="ABC transporter" evidence="14">
    <location>
        <begin position="4"/>
        <end position="239"/>
    </location>
</feature>
<accession>A0A0N1IUN5</accession>
<evidence type="ECO:0000256" key="11">
    <source>
        <dbReference type="ARBA" id="ARBA00061029"/>
    </source>
</evidence>
<sequence>MAQINLDTVRKEFADDGRTIVAVNDLDLTIRDGEFLVLVGPSGCGKTTTLRSVAGLEEVTAGTITFDDEEVTDLRARDRDVAMVFQNYALYPHMNVRRNIGFGLRLSTDMSSKEIDRRVDDVAEMLGIEELLGKKPKALSGGQQQRVALGRAIVRDPEVFLMDEPLSNLDAKLRAQMRTELQELQHELDVTTVYVTHDQTEAMAMGDRIAIMNSGELQQVGTAEEVYRSPANEFVANFIGSPSINLLTATIEGDLLKGPGEFSYQLDDPSPVEGYDRVRVGIRPEDMTLVEDGIAASVTVVEPMGNENFCYMEMGDIDLTARIDSSLRPSPDETVEFGFEETALYLFDPETGEALKTMTDETDVAIEDYVTRPK</sequence>
<dbReference type="InterPro" id="IPR003439">
    <property type="entry name" value="ABC_transporter-like_ATP-bd"/>
</dbReference>
<dbReference type="PATRIC" id="fig|1705562.3.peg.2848"/>
<dbReference type="SUPFAM" id="SSF50331">
    <property type="entry name" value="MOP-like"/>
    <property type="match status" value="1"/>
</dbReference>
<dbReference type="PANTHER" id="PTHR43875">
    <property type="entry name" value="MALTODEXTRIN IMPORT ATP-BINDING PROTEIN MSMX"/>
    <property type="match status" value="1"/>
</dbReference>
<comment type="catalytic activity">
    <reaction evidence="8">
        <text>D-xylose(out) + ATP + H2O = D-xylose(in) + ADP + phosphate + H(+)</text>
        <dbReference type="Rhea" id="RHEA:29899"/>
        <dbReference type="ChEBI" id="CHEBI:15377"/>
        <dbReference type="ChEBI" id="CHEBI:15378"/>
        <dbReference type="ChEBI" id="CHEBI:30616"/>
        <dbReference type="ChEBI" id="CHEBI:43474"/>
        <dbReference type="ChEBI" id="CHEBI:53455"/>
        <dbReference type="ChEBI" id="CHEBI:456216"/>
        <dbReference type="EC" id="7.5.2.13"/>
    </reaction>
    <physiologicalReaction direction="left-to-right" evidence="8">
        <dbReference type="Rhea" id="RHEA:29900"/>
    </physiologicalReaction>
</comment>
<dbReference type="Pfam" id="PF00005">
    <property type="entry name" value="ABC_tran"/>
    <property type="match status" value="1"/>
</dbReference>
<dbReference type="FunFam" id="3.40.50.300:FF:000042">
    <property type="entry name" value="Maltose/maltodextrin ABC transporter, ATP-binding protein"/>
    <property type="match status" value="1"/>
</dbReference>
<evidence type="ECO:0000256" key="8">
    <source>
        <dbReference type="ARBA" id="ARBA00050355"/>
    </source>
</evidence>
<keyword evidence="2" id="KW-0813">Transport</keyword>
<comment type="similarity">
    <text evidence="11">Belongs to the ABC transporter superfamily. Carbohydrate uptake transporter-1 (CUT1) (TC 3.A.1.1) family.</text>
</comment>
<dbReference type="PROSITE" id="PS50893">
    <property type="entry name" value="ABC_TRANSPORTER_2"/>
    <property type="match status" value="1"/>
</dbReference>